<organism evidence="2 3">
    <name type="scientific">Fibrobacter succinogenes (strain ATCC 19169 / S85)</name>
    <dbReference type="NCBI Taxonomy" id="59374"/>
    <lineage>
        <taxon>Bacteria</taxon>
        <taxon>Pseudomonadati</taxon>
        <taxon>Fibrobacterota</taxon>
        <taxon>Fibrobacteria</taxon>
        <taxon>Fibrobacterales</taxon>
        <taxon>Fibrobacteraceae</taxon>
        <taxon>Fibrobacter</taxon>
    </lineage>
</organism>
<sequence>MCESKTLLRDEVGSIVGFLTNGEKMKSKQVKWTSLVGVFALVGMSLLSACGDDSASPLAPQVSEKESSSSMQKSSSSVQRTSVKTTFELGKCSYDNESEKIFVSDEGEFYTCSYKNGDYTWVKPNNVKSSNSVAKVSSSSVLDEKIYYSSSSVRSEYNAERETFLYKEFFVEIDLTLFKQVSDNWEKQNSHKENYTDGDPRISFVIKTYSDDSLIDSVKTNVFNPGDNVGKWTGHEYFTKKFSGGVNVIYVCPVVYEYNVIESNVLHSSNYCYIIHDAGDKVDVPILQSDSKATDLKLEWAVTISYK</sequence>
<feature type="compositionally biased region" description="Low complexity" evidence="1">
    <location>
        <begin position="68"/>
        <end position="77"/>
    </location>
</feature>
<evidence type="ECO:0000256" key="1">
    <source>
        <dbReference type="SAM" id="MobiDB-lite"/>
    </source>
</evidence>
<evidence type="ECO:0000313" key="3">
    <source>
        <dbReference type="Proteomes" id="UP000000517"/>
    </source>
</evidence>
<reference evidence="3" key="1">
    <citation type="submission" date="2010-08" db="EMBL/GenBank/DDBJ databases">
        <title>Complete sequence of Fibrobacter succinogenes subsp. succinogenes S85.</title>
        <authorList>
            <person name="Durkin A.S."/>
            <person name="Nelson K.E."/>
            <person name="Morrison M."/>
            <person name="Forsberg C.W."/>
            <person name="Wilson D.B."/>
            <person name="Russell J.B."/>
            <person name="Cann I.K.O."/>
            <person name="Mackie R.I."/>
            <person name="White B.A."/>
        </authorList>
    </citation>
    <scope>NUCLEOTIDE SEQUENCE [LARGE SCALE GENOMIC DNA]</scope>
    <source>
        <strain evidence="3">ATCC 19169 / S85</strain>
    </source>
</reference>
<evidence type="ECO:0000313" key="2">
    <source>
        <dbReference type="EMBL" id="ADL26282.1"/>
    </source>
</evidence>
<proteinExistence type="predicted"/>
<dbReference type="Proteomes" id="UP000000517">
    <property type="component" value="Chromosome"/>
</dbReference>
<name>D9S760_FIBSS</name>
<gene>
    <name evidence="2" type="ordered locus">FSU_0584</name>
</gene>
<accession>D9S760</accession>
<dbReference type="KEGG" id="fsc:FSU_0584"/>
<feature type="region of interest" description="Disordered" evidence="1">
    <location>
        <begin position="58"/>
        <end position="77"/>
    </location>
</feature>
<dbReference type="AlphaFoldDB" id="D9S760"/>
<dbReference type="EMBL" id="CP002158">
    <property type="protein sequence ID" value="ADL26282.1"/>
    <property type="molecule type" value="Genomic_DNA"/>
</dbReference>
<protein>
    <submittedName>
        <fullName evidence="2">Uncharacterized protein</fullName>
    </submittedName>
</protein>
<dbReference type="HOGENOM" id="CLU_905368_0_0_0"/>